<keyword evidence="6" id="KW-0539">Nucleus</keyword>
<feature type="domain" description="RWP-RK" evidence="8">
    <location>
        <begin position="387"/>
        <end position="472"/>
    </location>
</feature>
<gene>
    <name evidence="9" type="ORF">GPECTOR_23g112</name>
</gene>
<dbReference type="AlphaFoldDB" id="A0A150GGS7"/>
<dbReference type="GO" id="GO:0003700">
    <property type="term" value="F:DNA-binding transcription factor activity"/>
    <property type="evidence" value="ECO:0007669"/>
    <property type="project" value="InterPro"/>
</dbReference>
<dbReference type="InterPro" id="IPR003035">
    <property type="entry name" value="RWP-RK_dom"/>
</dbReference>
<feature type="compositionally biased region" description="Pro residues" evidence="7">
    <location>
        <begin position="87"/>
        <end position="110"/>
    </location>
</feature>
<evidence type="ECO:0000313" key="9">
    <source>
        <dbReference type="EMBL" id="KXZ49024.1"/>
    </source>
</evidence>
<keyword evidence="5" id="KW-0804">Transcription</keyword>
<feature type="region of interest" description="Disordered" evidence="7">
    <location>
        <begin position="79"/>
        <end position="110"/>
    </location>
</feature>
<dbReference type="PANTHER" id="PTHR46373">
    <property type="entry name" value="PROTEIN RKD4"/>
    <property type="match status" value="1"/>
</dbReference>
<feature type="compositionally biased region" description="Gly residues" evidence="7">
    <location>
        <begin position="376"/>
        <end position="392"/>
    </location>
</feature>
<evidence type="ECO:0000259" key="8">
    <source>
        <dbReference type="PROSITE" id="PS51519"/>
    </source>
</evidence>
<dbReference type="GO" id="GO:0003677">
    <property type="term" value="F:DNA binding"/>
    <property type="evidence" value="ECO:0007669"/>
    <property type="project" value="UniProtKB-KW"/>
</dbReference>
<comment type="caution">
    <text evidence="9">The sequence shown here is derived from an EMBL/GenBank/DDBJ whole genome shotgun (WGS) entry which is preliminary data.</text>
</comment>
<evidence type="ECO:0000313" key="10">
    <source>
        <dbReference type="Proteomes" id="UP000075714"/>
    </source>
</evidence>
<keyword evidence="3" id="KW-0175">Coiled coil</keyword>
<evidence type="ECO:0000256" key="1">
    <source>
        <dbReference type="ARBA" id="ARBA00004049"/>
    </source>
</evidence>
<dbReference type="OrthoDB" id="552509at2759"/>
<protein>
    <recommendedName>
        <fullName evidence="8">RWP-RK domain-containing protein</fullName>
    </recommendedName>
</protein>
<keyword evidence="2" id="KW-0805">Transcription regulation</keyword>
<evidence type="ECO:0000256" key="7">
    <source>
        <dbReference type="SAM" id="MobiDB-lite"/>
    </source>
</evidence>
<feature type="region of interest" description="Disordered" evidence="7">
    <location>
        <begin position="505"/>
        <end position="533"/>
    </location>
</feature>
<dbReference type="PANTHER" id="PTHR46373:SF2">
    <property type="entry name" value="RWP-RK DOMAIN-CONTAINING PROTEIN"/>
    <property type="match status" value="1"/>
</dbReference>
<feature type="region of interest" description="Disordered" evidence="7">
    <location>
        <begin position="286"/>
        <end position="324"/>
    </location>
</feature>
<comment type="function">
    <text evidence="1">Putative transcription factor.</text>
</comment>
<evidence type="ECO:0000256" key="4">
    <source>
        <dbReference type="ARBA" id="ARBA00023125"/>
    </source>
</evidence>
<evidence type="ECO:0000256" key="3">
    <source>
        <dbReference type="ARBA" id="ARBA00023054"/>
    </source>
</evidence>
<evidence type="ECO:0000256" key="5">
    <source>
        <dbReference type="ARBA" id="ARBA00023163"/>
    </source>
</evidence>
<feature type="region of interest" description="Disordered" evidence="7">
    <location>
        <begin position="361"/>
        <end position="402"/>
    </location>
</feature>
<accession>A0A150GGS7</accession>
<dbReference type="Proteomes" id="UP000075714">
    <property type="component" value="Unassembled WGS sequence"/>
</dbReference>
<dbReference type="Pfam" id="PF02042">
    <property type="entry name" value="RWP-RK"/>
    <property type="match status" value="1"/>
</dbReference>
<name>A0A150GGS7_GONPE</name>
<evidence type="ECO:0000256" key="6">
    <source>
        <dbReference type="ARBA" id="ARBA00023242"/>
    </source>
</evidence>
<dbReference type="InterPro" id="IPR044607">
    <property type="entry name" value="RKD-like"/>
</dbReference>
<keyword evidence="4" id="KW-0238">DNA-binding</keyword>
<organism evidence="9 10">
    <name type="scientific">Gonium pectorale</name>
    <name type="common">Green alga</name>
    <dbReference type="NCBI Taxonomy" id="33097"/>
    <lineage>
        <taxon>Eukaryota</taxon>
        <taxon>Viridiplantae</taxon>
        <taxon>Chlorophyta</taxon>
        <taxon>core chlorophytes</taxon>
        <taxon>Chlorophyceae</taxon>
        <taxon>CS clade</taxon>
        <taxon>Chlamydomonadales</taxon>
        <taxon>Volvocaceae</taxon>
        <taxon>Gonium</taxon>
    </lineage>
</organism>
<dbReference type="PROSITE" id="PS51519">
    <property type="entry name" value="RWP_RK"/>
    <property type="match status" value="1"/>
</dbReference>
<reference evidence="10" key="1">
    <citation type="journal article" date="2016" name="Nat. Commun.">
        <title>The Gonium pectorale genome demonstrates co-option of cell cycle regulation during the evolution of multicellularity.</title>
        <authorList>
            <person name="Hanschen E.R."/>
            <person name="Marriage T.N."/>
            <person name="Ferris P.J."/>
            <person name="Hamaji T."/>
            <person name="Toyoda A."/>
            <person name="Fujiyama A."/>
            <person name="Neme R."/>
            <person name="Noguchi H."/>
            <person name="Minakuchi Y."/>
            <person name="Suzuki M."/>
            <person name="Kawai-Toyooka H."/>
            <person name="Smith D.R."/>
            <person name="Sparks H."/>
            <person name="Anderson J."/>
            <person name="Bakaric R."/>
            <person name="Luria V."/>
            <person name="Karger A."/>
            <person name="Kirschner M.W."/>
            <person name="Durand P.M."/>
            <person name="Michod R.E."/>
            <person name="Nozaki H."/>
            <person name="Olson B.J."/>
        </authorList>
    </citation>
    <scope>NUCLEOTIDE SEQUENCE [LARGE SCALE GENOMIC DNA]</scope>
    <source>
        <strain evidence="10">NIES-2863</strain>
    </source>
</reference>
<feature type="compositionally biased region" description="Acidic residues" evidence="7">
    <location>
        <begin position="521"/>
        <end position="533"/>
    </location>
</feature>
<sequence length="533" mass="53573">MLSQQPQQPLPRPALSAAALAAAANGPILQVVQLLGGSPEDSLVTSHLLDELSAMPWPFASVPGSQILNASGPGMDWVCSTDANQQPPSPHPTSMPGGGPGPGPAPTSPAPWVPQPLAAAAATGAVSFTVVNMMDLPFPAALACGGTASGAPLWVGTPALEASVCAPPAPRESWGAPAAAEPGDALPLPPAAPPLPAVAIAAPAQMMGCSQQLSEPSYGAQRARTASSVDAAMVGNATLFSAPATEPSAGLPPGAMTAVAVAPPPSPSAYGQPTGHISRWTVQLSPAGGDGGGEPLAMSAGPGGPGAPPSGRVSEPSSTTMSSGLPYGAAAAPFPTTPLVAQFGCISVVSNGDSVMGGAKDGSGAAGAGADISSGSSGGAAADGGRSGGGKAGRGRPSKAARGPELLALMRRVFDLPTSDAARSLGVSTTELKRRCRQLGIKRWPQRKLQSLRRIQEAAETDEHMPEDARELIRERVERNRAEILEDPDTPLLSSLLSLRQAQYKQAHERRVVPAPREAGDGEDADEGEDVED</sequence>
<evidence type="ECO:0000256" key="2">
    <source>
        <dbReference type="ARBA" id="ARBA00023015"/>
    </source>
</evidence>
<proteinExistence type="predicted"/>
<keyword evidence="10" id="KW-1185">Reference proteome</keyword>
<dbReference type="EMBL" id="LSYV01000024">
    <property type="protein sequence ID" value="KXZ49024.1"/>
    <property type="molecule type" value="Genomic_DNA"/>
</dbReference>